<proteinExistence type="inferred from homology"/>
<comment type="subcellular location">
    <subcellularLocation>
        <location evidence="1">Plastid</location>
    </subcellularLocation>
</comment>
<sequence>MSHFSKIKTNITNLDILTKTIRQLGFNYSYLNSQIDLNSTYSLLDMKNILVYDSYSKNTPLFSFVWNSHEYNLVVDLQANNIDIDINYFMDRLSQQYAYNIVVEKSNSNGFHKVNEIVGDDGSIKITLQRWSNHSVY</sequence>
<keyword evidence="4 5" id="KW-0934">Plastid</keyword>
<evidence type="ECO:0000256" key="1">
    <source>
        <dbReference type="ARBA" id="ARBA00004474"/>
    </source>
</evidence>
<dbReference type="RefSeq" id="YP_009396736.1">
    <property type="nucleotide sequence ID" value="NC_035284.1"/>
</dbReference>
<name>A0A1Z1MJA0_9FLOR</name>
<evidence type="ECO:0000256" key="3">
    <source>
        <dbReference type="ARBA" id="ARBA00021585"/>
    </source>
</evidence>
<comment type="similarity">
    <text evidence="2">Belongs to the ycf35 family.</text>
</comment>
<geneLocation type="chloroplast" evidence="5"/>
<dbReference type="GO" id="GO:0009536">
    <property type="term" value="C:plastid"/>
    <property type="evidence" value="ECO:0007669"/>
    <property type="project" value="UniProtKB-SubCell"/>
</dbReference>
<dbReference type="PANTHER" id="PTHR39638">
    <property type="entry name" value="YCF35"/>
    <property type="match status" value="1"/>
</dbReference>
<dbReference type="Pfam" id="PF06868">
    <property type="entry name" value="DUF1257"/>
    <property type="match status" value="1"/>
</dbReference>
<evidence type="ECO:0000313" key="5">
    <source>
        <dbReference type="EMBL" id="ARW65922.1"/>
    </source>
</evidence>
<keyword evidence="5" id="KW-0150">Chloroplast</keyword>
<gene>
    <name evidence="5" type="primary">ycf35</name>
</gene>
<evidence type="ECO:0000256" key="4">
    <source>
        <dbReference type="ARBA" id="ARBA00022640"/>
    </source>
</evidence>
<dbReference type="GeneID" id="33358981"/>
<accession>A0A1Z1MJA0</accession>
<protein>
    <recommendedName>
        <fullName evidence="3">Uncharacterized protein ycf35</fullName>
    </recommendedName>
</protein>
<reference evidence="5" key="1">
    <citation type="journal article" date="2017" name="J. Phycol.">
        <title>Analysis of chloroplast genomes and a supermatrix inform reclassification of the Rhodomelaceae (Rhodophyta).</title>
        <authorList>
            <person name="Diaz-Tapia P."/>
            <person name="Maggs C.A."/>
            <person name="West J.A."/>
            <person name="Verbruggen H."/>
        </authorList>
    </citation>
    <scope>NUCLEOTIDE SEQUENCE</scope>
    <source>
        <strain evidence="5">PD949</strain>
    </source>
</reference>
<dbReference type="InterPro" id="IPR009666">
    <property type="entry name" value="Uncharacterised_Ycf35"/>
</dbReference>
<organism evidence="5">
    <name type="scientific">Ophidocladus simpliciusculus</name>
    <dbReference type="NCBI Taxonomy" id="1261574"/>
    <lineage>
        <taxon>Eukaryota</taxon>
        <taxon>Rhodophyta</taxon>
        <taxon>Florideophyceae</taxon>
        <taxon>Rhodymeniophycidae</taxon>
        <taxon>Ceramiales</taxon>
        <taxon>Rhodomelaceae</taxon>
        <taxon>Herposiphonieae</taxon>
        <taxon>Ophidocladus</taxon>
    </lineage>
</organism>
<dbReference type="EMBL" id="MF101440">
    <property type="protein sequence ID" value="ARW65922.1"/>
    <property type="molecule type" value="Genomic_DNA"/>
</dbReference>
<dbReference type="PANTHER" id="PTHR39638:SF2">
    <property type="entry name" value="YCF35"/>
    <property type="match status" value="1"/>
</dbReference>
<evidence type="ECO:0000256" key="2">
    <source>
        <dbReference type="ARBA" id="ARBA00009068"/>
    </source>
</evidence>
<dbReference type="AlphaFoldDB" id="A0A1Z1MJA0"/>